<evidence type="ECO:0000313" key="2">
    <source>
        <dbReference type="EMBL" id="TFW26560.1"/>
    </source>
</evidence>
<dbReference type="OrthoDB" id="5298181at2"/>
<keyword evidence="3" id="KW-1185">Reference proteome</keyword>
<organism evidence="2 3">
    <name type="scientific">Duganella callida</name>
    <dbReference type="NCBI Taxonomy" id="2561932"/>
    <lineage>
        <taxon>Bacteria</taxon>
        <taxon>Pseudomonadati</taxon>
        <taxon>Pseudomonadota</taxon>
        <taxon>Betaproteobacteria</taxon>
        <taxon>Burkholderiales</taxon>
        <taxon>Oxalobacteraceae</taxon>
        <taxon>Telluria group</taxon>
        <taxon>Duganella</taxon>
    </lineage>
</organism>
<keyword evidence="1" id="KW-0175">Coiled coil</keyword>
<dbReference type="EMBL" id="SPVG01000077">
    <property type="protein sequence ID" value="TFW26560.1"/>
    <property type="molecule type" value="Genomic_DNA"/>
</dbReference>
<sequence length="66" mass="7399">MEENIKLLSLTDKQRILDALSRELADARRQLTQEALEDVDAGRFVDHQDVKQWADSLASGAPLPLP</sequence>
<reference evidence="2 3" key="1">
    <citation type="submission" date="2019-03" db="EMBL/GenBank/DDBJ databases">
        <title>Draft Genome Sequence of Duganella callidus sp. nov., a Novel Duganella Species Isolated from Cultivated Soil.</title>
        <authorList>
            <person name="Raths R."/>
            <person name="Peta V."/>
            <person name="Bucking H."/>
        </authorList>
    </citation>
    <scope>NUCLEOTIDE SEQUENCE [LARGE SCALE GENOMIC DNA]</scope>
    <source>
        <strain evidence="2 3">DN04</strain>
    </source>
</reference>
<dbReference type="AlphaFoldDB" id="A0A4Y9SJU0"/>
<feature type="coiled-coil region" evidence="1">
    <location>
        <begin position="10"/>
        <end position="37"/>
    </location>
</feature>
<dbReference type="Proteomes" id="UP000297729">
    <property type="component" value="Unassembled WGS sequence"/>
</dbReference>
<name>A0A4Y9SJU0_9BURK</name>
<gene>
    <name evidence="2" type="ORF">E4L98_08430</name>
</gene>
<evidence type="ECO:0008006" key="4">
    <source>
        <dbReference type="Google" id="ProtNLM"/>
    </source>
</evidence>
<protein>
    <recommendedName>
        <fullName evidence="4">CopG family transcriptional regulator</fullName>
    </recommendedName>
</protein>
<accession>A0A4Y9SJU0</accession>
<comment type="caution">
    <text evidence="2">The sequence shown here is derived from an EMBL/GenBank/DDBJ whole genome shotgun (WGS) entry which is preliminary data.</text>
</comment>
<evidence type="ECO:0000313" key="3">
    <source>
        <dbReference type="Proteomes" id="UP000297729"/>
    </source>
</evidence>
<proteinExistence type="predicted"/>
<evidence type="ECO:0000256" key="1">
    <source>
        <dbReference type="SAM" id="Coils"/>
    </source>
</evidence>